<evidence type="ECO:0000313" key="2">
    <source>
        <dbReference type="EMBL" id="CAE2289612.1"/>
    </source>
</evidence>
<sequence length="383" mass="42672">MITRGRSVLTRGMEPSISYLPLGLPRILALLLLAIPAMVSSSQDSSAISWLHDETSMTMRHSILSVKRQVSNLSSGSPPAGHDLSSLNSTVNNTSKYPILSNEDDVLAGSKGRVCVGCSDSKIVQGISAENLDGKWIAFYCKHCAPHLSVRKGAQVPVQWPGISSRTGQLTMLPLYKRCFDCRRFATYGEPGPVRRTKHCKLHALPTEVDVVHKRKCDHQGCPLRATYSKPGAIHPTKCSKHKENDYVDVVHQRCRYKPPGGGRQSGCANFPLYGMKTDSTARMCWQHREPGMILLFNMRCRYPLCQRKPTHGKPTDKITTCCEEHKGPEDIRMNSLFVAKETSGLTRDTPRRHKLRYSKDEQRKGTPSLPQQAEEGGHQARS</sequence>
<evidence type="ECO:0000256" key="1">
    <source>
        <dbReference type="SAM" id="MobiDB-lite"/>
    </source>
</evidence>
<dbReference type="EMBL" id="HBKN01013984">
    <property type="protein sequence ID" value="CAE2289612.1"/>
    <property type="molecule type" value="Transcribed_RNA"/>
</dbReference>
<organism evidence="2">
    <name type="scientific">Guillardia theta</name>
    <name type="common">Cryptophyte</name>
    <name type="synonym">Cryptomonas phi</name>
    <dbReference type="NCBI Taxonomy" id="55529"/>
    <lineage>
        <taxon>Eukaryota</taxon>
        <taxon>Cryptophyceae</taxon>
        <taxon>Pyrenomonadales</taxon>
        <taxon>Geminigeraceae</taxon>
        <taxon>Guillardia</taxon>
    </lineage>
</organism>
<protein>
    <submittedName>
        <fullName evidence="2">Uncharacterized protein</fullName>
    </submittedName>
</protein>
<dbReference type="AlphaFoldDB" id="A0A7S4KBH4"/>
<proteinExistence type="predicted"/>
<feature type="region of interest" description="Disordered" evidence="1">
    <location>
        <begin position="342"/>
        <end position="383"/>
    </location>
</feature>
<dbReference type="InterPro" id="IPR043822">
    <property type="entry name" value="EsV_1_7_cys"/>
</dbReference>
<dbReference type="Pfam" id="PF19114">
    <property type="entry name" value="EsV_1_7_cys"/>
    <property type="match status" value="4"/>
</dbReference>
<dbReference type="Gene3D" id="6.10.140.110">
    <property type="match status" value="1"/>
</dbReference>
<dbReference type="SMART" id="SM01425">
    <property type="entry name" value="EsV_1_7"/>
    <property type="match status" value="4"/>
</dbReference>
<gene>
    <name evidence="2" type="ORF">GTHE00462_LOCUS10887</name>
</gene>
<name>A0A7S4KBH4_GUITH</name>
<accession>A0A7S4KBH4</accession>
<reference evidence="2" key="1">
    <citation type="submission" date="2021-01" db="EMBL/GenBank/DDBJ databases">
        <authorList>
            <person name="Corre E."/>
            <person name="Pelletier E."/>
            <person name="Niang G."/>
            <person name="Scheremetjew M."/>
            <person name="Finn R."/>
            <person name="Kale V."/>
            <person name="Holt S."/>
            <person name="Cochrane G."/>
            <person name="Meng A."/>
            <person name="Brown T."/>
            <person name="Cohen L."/>
        </authorList>
    </citation>
    <scope>NUCLEOTIDE SEQUENCE</scope>
    <source>
        <strain evidence="2">CCMP 2712</strain>
    </source>
</reference>